<protein>
    <submittedName>
        <fullName evidence="1">Uncharacterized protein</fullName>
    </submittedName>
</protein>
<sequence>MEYDAYLEMRYLVMYPEPSTVMQGSMVAPGSDFLTVYLKFARYLVLIIQVTYKLFICCQKSIHSSKVG</sequence>
<accession>A0A1I4PTL3</accession>
<dbReference type="AlphaFoldDB" id="A0A1I4PTL3"/>
<reference evidence="2" key="1">
    <citation type="submission" date="2016-10" db="EMBL/GenBank/DDBJ databases">
        <authorList>
            <person name="Varghese N."/>
            <person name="Submissions S."/>
        </authorList>
    </citation>
    <scope>NUCLEOTIDE SEQUENCE [LARGE SCALE GENOMIC DNA]</scope>
    <source>
        <strain evidence="2">Nm44</strain>
    </source>
</reference>
<organism evidence="1 2">
    <name type="scientific">Nitrosomonas communis</name>
    <dbReference type="NCBI Taxonomy" id="44574"/>
    <lineage>
        <taxon>Bacteria</taxon>
        <taxon>Pseudomonadati</taxon>
        <taxon>Pseudomonadota</taxon>
        <taxon>Betaproteobacteria</taxon>
        <taxon>Nitrosomonadales</taxon>
        <taxon>Nitrosomonadaceae</taxon>
        <taxon>Nitrosomonas</taxon>
    </lineage>
</organism>
<name>A0A1I4PTL3_9PROT</name>
<evidence type="ECO:0000313" key="2">
    <source>
        <dbReference type="Proteomes" id="UP000183287"/>
    </source>
</evidence>
<proteinExistence type="predicted"/>
<dbReference type="EMBL" id="FOUB01000022">
    <property type="protein sequence ID" value="SFM30705.1"/>
    <property type="molecule type" value="Genomic_DNA"/>
</dbReference>
<keyword evidence="2" id="KW-1185">Reference proteome</keyword>
<evidence type="ECO:0000313" key="1">
    <source>
        <dbReference type="EMBL" id="SFM30705.1"/>
    </source>
</evidence>
<dbReference type="Proteomes" id="UP000183287">
    <property type="component" value="Unassembled WGS sequence"/>
</dbReference>
<gene>
    <name evidence="1" type="ORF">SAMN05421863_102256</name>
</gene>